<feature type="domain" description="D-isomer specific 2-hydroxyacid dehydrogenase NAD-binding" evidence="7">
    <location>
        <begin position="150"/>
        <end position="200"/>
    </location>
</feature>
<dbReference type="Gene3D" id="3.40.50.720">
    <property type="entry name" value="NAD(P)-binding Rossmann-like Domain"/>
    <property type="match status" value="5"/>
</dbReference>
<dbReference type="Gene3D" id="3.30.70.260">
    <property type="match status" value="1"/>
</dbReference>
<evidence type="ECO:0000259" key="7">
    <source>
        <dbReference type="Pfam" id="PF02826"/>
    </source>
</evidence>
<dbReference type="GO" id="GO:0046394">
    <property type="term" value="P:carboxylic acid biosynthetic process"/>
    <property type="evidence" value="ECO:0007669"/>
    <property type="project" value="UniProtKB-ARBA"/>
</dbReference>
<dbReference type="PANTHER" id="PTHR42789">
    <property type="entry name" value="D-ISOMER SPECIFIC 2-HYDROXYACID DEHYDROGENASE FAMILY PROTEIN (AFU_ORTHOLOGUE AFUA_6G10090)"/>
    <property type="match status" value="1"/>
</dbReference>
<dbReference type="CDD" id="cd04901">
    <property type="entry name" value="ACT_3PGDH"/>
    <property type="match status" value="1"/>
</dbReference>
<dbReference type="InterPro" id="IPR006140">
    <property type="entry name" value="D-isomer_DH_NAD-bd"/>
</dbReference>
<name>A0A4Y7TMK9_COPMI</name>
<comment type="similarity">
    <text evidence="1 5">Belongs to the D-isomer specific 2-hydroxyacid dehydrogenase family.</text>
</comment>
<dbReference type="Pfam" id="PF02826">
    <property type="entry name" value="2-Hacid_dh_C"/>
    <property type="match status" value="3"/>
</dbReference>
<dbReference type="PANTHER" id="PTHR42789:SF1">
    <property type="entry name" value="D-ISOMER SPECIFIC 2-HYDROXYACID DEHYDROGENASE FAMILY PROTEIN (AFU_ORTHOLOGUE AFUA_6G10090)"/>
    <property type="match status" value="1"/>
</dbReference>
<evidence type="ECO:0000256" key="1">
    <source>
        <dbReference type="ARBA" id="ARBA00005854"/>
    </source>
</evidence>
<dbReference type="Proteomes" id="UP000298030">
    <property type="component" value="Unassembled WGS sequence"/>
</dbReference>
<dbReference type="InterPro" id="IPR036291">
    <property type="entry name" value="NAD(P)-bd_dom_sf"/>
</dbReference>
<evidence type="ECO:0000259" key="6">
    <source>
        <dbReference type="Pfam" id="PF00389"/>
    </source>
</evidence>
<dbReference type="AlphaFoldDB" id="A0A4Y7TMK9"/>
<dbReference type="InterPro" id="IPR029753">
    <property type="entry name" value="D-isomer_DH_CS"/>
</dbReference>
<proteinExistence type="inferred from homology"/>
<dbReference type="EMBL" id="QPFP01000008">
    <property type="protein sequence ID" value="TEB35191.1"/>
    <property type="molecule type" value="Genomic_DNA"/>
</dbReference>
<dbReference type="SUPFAM" id="SSF52283">
    <property type="entry name" value="Formate/glycerate dehydrogenase catalytic domain-like"/>
    <property type="match status" value="1"/>
</dbReference>
<reference evidence="8 9" key="1">
    <citation type="journal article" date="2019" name="Nat. Ecol. Evol.">
        <title>Megaphylogeny resolves global patterns of mushroom evolution.</title>
        <authorList>
            <person name="Varga T."/>
            <person name="Krizsan K."/>
            <person name="Foldi C."/>
            <person name="Dima B."/>
            <person name="Sanchez-Garcia M."/>
            <person name="Sanchez-Ramirez S."/>
            <person name="Szollosi G.J."/>
            <person name="Szarkandi J.G."/>
            <person name="Papp V."/>
            <person name="Albert L."/>
            <person name="Andreopoulos W."/>
            <person name="Angelini C."/>
            <person name="Antonin V."/>
            <person name="Barry K.W."/>
            <person name="Bougher N.L."/>
            <person name="Buchanan P."/>
            <person name="Buyck B."/>
            <person name="Bense V."/>
            <person name="Catcheside P."/>
            <person name="Chovatia M."/>
            <person name="Cooper J."/>
            <person name="Damon W."/>
            <person name="Desjardin D."/>
            <person name="Finy P."/>
            <person name="Geml J."/>
            <person name="Haridas S."/>
            <person name="Hughes K."/>
            <person name="Justo A."/>
            <person name="Karasinski D."/>
            <person name="Kautmanova I."/>
            <person name="Kiss B."/>
            <person name="Kocsube S."/>
            <person name="Kotiranta H."/>
            <person name="LaButti K.M."/>
            <person name="Lechner B.E."/>
            <person name="Liimatainen K."/>
            <person name="Lipzen A."/>
            <person name="Lukacs Z."/>
            <person name="Mihaltcheva S."/>
            <person name="Morgado L.N."/>
            <person name="Niskanen T."/>
            <person name="Noordeloos M.E."/>
            <person name="Ohm R.A."/>
            <person name="Ortiz-Santana B."/>
            <person name="Ovrebo C."/>
            <person name="Racz N."/>
            <person name="Riley R."/>
            <person name="Savchenko A."/>
            <person name="Shiryaev A."/>
            <person name="Soop K."/>
            <person name="Spirin V."/>
            <person name="Szebenyi C."/>
            <person name="Tomsovsky M."/>
            <person name="Tulloss R.E."/>
            <person name="Uehling J."/>
            <person name="Grigoriev I.V."/>
            <person name="Vagvolgyi C."/>
            <person name="Papp T."/>
            <person name="Martin F.M."/>
            <person name="Miettinen O."/>
            <person name="Hibbett D.S."/>
            <person name="Nagy L.G."/>
        </authorList>
    </citation>
    <scope>NUCLEOTIDE SEQUENCE [LARGE SCALE GENOMIC DNA]</scope>
    <source>
        <strain evidence="8 9">FP101781</strain>
    </source>
</reference>
<feature type="domain" description="D-isomer specific 2-hydroxyacid dehydrogenase catalytic" evidence="6">
    <location>
        <begin position="54"/>
        <end position="332"/>
    </location>
</feature>
<sequence>MSLPQNIAAVSVSPTVGSSLHDAFARRRTVEPAPSSLRAPRVLHPLENEGLRLLILENISQEAVNTFRSQGYHVDHYTKALSEDELVQKIGSYHGIGIRSKTKITAKVLKAASKLLVIGCFCIGTNQAGVPVFNSPFSNSRSVAELVMSELVSLSRQLFDRAYELKTGIWNKQSKNCWEIRGKTLGIVGYGHIGSQLSARQTETLEALLAEADFVTLHVPELPETIKMISTEQLSKMKTWFLPHQQRSRQAIKSKHIAGAAIDVFPHEPGANGDPFDDQLNPWASELRKLPNVILTPHIGGSTEEAQAMIGQEVSQYLSRYLGYGSTMGAVNFPEVDLRAIAAGQENQMRVCHIHRNQPGVLKQVNDALSPYNVEKQYSDSKGEIAYVMADIADVNAAELTALKQRISSTDANILTRFLT</sequence>
<keyword evidence="9" id="KW-1185">Reference proteome</keyword>
<dbReference type="GO" id="GO:0016616">
    <property type="term" value="F:oxidoreductase activity, acting on the CH-OH group of donors, NAD or NADP as acceptor"/>
    <property type="evidence" value="ECO:0007669"/>
    <property type="project" value="InterPro"/>
</dbReference>
<evidence type="ECO:0000256" key="4">
    <source>
        <dbReference type="ARBA" id="ARBA00029440"/>
    </source>
</evidence>
<dbReference type="SUPFAM" id="SSF55021">
    <property type="entry name" value="ACT-like"/>
    <property type="match status" value="1"/>
</dbReference>
<dbReference type="InterPro" id="IPR006139">
    <property type="entry name" value="D-isomer_2_OHA_DH_cat_dom"/>
</dbReference>
<dbReference type="OrthoDB" id="1621027at2759"/>
<gene>
    <name evidence="8" type="ORF">FA13DRAFT_1729005</name>
</gene>
<dbReference type="SUPFAM" id="SSF51735">
    <property type="entry name" value="NAD(P)-binding Rossmann-fold domains"/>
    <property type="match status" value="1"/>
</dbReference>
<dbReference type="STRING" id="71717.A0A4Y7TMK9"/>
<protein>
    <submittedName>
        <fullName evidence="8">D-3-phosphoglycerate dehydrogenase 2</fullName>
    </submittedName>
</protein>
<accession>A0A4Y7TMK9</accession>
<dbReference type="GO" id="GO:0051287">
    <property type="term" value="F:NAD binding"/>
    <property type="evidence" value="ECO:0007669"/>
    <property type="project" value="InterPro"/>
</dbReference>
<dbReference type="InterPro" id="IPR050857">
    <property type="entry name" value="D-2-hydroxyacid_DH"/>
</dbReference>
<dbReference type="GO" id="GO:0006520">
    <property type="term" value="P:amino acid metabolic process"/>
    <property type="evidence" value="ECO:0007669"/>
    <property type="project" value="UniProtKB-ARBA"/>
</dbReference>
<organism evidence="8 9">
    <name type="scientific">Coprinellus micaceus</name>
    <name type="common">Glistening ink-cap mushroom</name>
    <name type="synonym">Coprinus micaceus</name>
    <dbReference type="NCBI Taxonomy" id="71717"/>
    <lineage>
        <taxon>Eukaryota</taxon>
        <taxon>Fungi</taxon>
        <taxon>Dikarya</taxon>
        <taxon>Basidiomycota</taxon>
        <taxon>Agaricomycotina</taxon>
        <taxon>Agaricomycetes</taxon>
        <taxon>Agaricomycetidae</taxon>
        <taxon>Agaricales</taxon>
        <taxon>Agaricineae</taxon>
        <taxon>Psathyrellaceae</taxon>
        <taxon>Coprinellus</taxon>
    </lineage>
</organism>
<evidence type="ECO:0000256" key="3">
    <source>
        <dbReference type="ARBA" id="ARBA00023027"/>
    </source>
</evidence>
<comment type="pathway">
    <text evidence="4">Amino-acid biosynthesis.</text>
</comment>
<evidence type="ECO:0000256" key="2">
    <source>
        <dbReference type="ARBA" id="ARBA00023002"/>
    </source>
</evidence>
<feature type="domain" description="D-isomer specific 2-hydroxyacid dehydrogenase NAD-binding" evidence="7">
    <location>
        <begin position="201"/>
        <end position="239"/>
    </location>
</feature>
<keyword evidence="2 5" id="KW-0560">Oxidoreductase</keyword>
<evidence type="ECO:0000313" key="8">
    <source>
        <dbReference type="EMBL" id="TEB35191.1"/>
    </source>
</evidence>
<dbReference type="Pfam" id="PF00389">
    <property type="entry name" value="2-Hacid_dh"/>
    <property type="match status" value="1"/>
</dbReference>
<dbReference type="PROSITE" id="PS00670">
    <property type="entry name" value="D_2_HYDROXYACID_DH_2"/>
    <property type="match status" value="1"/>
</dbReference>
<comment type="caution">
    <text evidence="8">The sequence shown here is derived from an EMBL/GenBank/DDBJ whole genome shotgun (WGS) entry which is preliminary data.</text>
</comment>
<feature type="domain" description="D-isomer specific 2-hydroxyacid dehydrogenase NAD-binding" evidence="7">
    <location>
        <begin position="250"/>
        <end position="300"/>
    </location>
</feature>
<evidence type="ECO:0000313" key="9">
    <source>
        <dbReference type="Proteomes" id="UP000298030"/>
    </source>
</evidence>
<evidence type="ECO:0000256" key="5">
    <source>
        <dbReference type="RuleBase" id="RU003719"/>
    </source>
</evidence>
<keyword evidence="3" id="KW-0520">NAD</keyword>
<dbReference type="InterPro" id="IPR045865">
    <property type="entry name" value="ACT-like_dom_sf"/>
</dbReference>